<feature type="domain" description="SIS" evidence="5">
    <location>
        <begin position="126"/>
        <end position="264"/>
    </location>
</feature>
<dbReference type="InterPro" id="IPR035472">
    <property type="entry name" value="RpiR-like_SIS"/>
</dbReference>
<evidence type="ECO:0000259" key="4">
    <source>
        <dbReference type="PROSITE" id="PS51071"/>
    </source>
</evidence>
<dbReference type="InterPro" id="IPR047640">
    <property type="entry name" value="RpiR-like"/>
</dbReference>
<dbReference type="InterPro" id="IPR009057">
    <property type="entry name" value="Homeodomain-like_sf"/>
</dbReference>
<proteinExistence type="predicted"/>
<dbReference type="PANTHER" id="PTHR30514:SF18">
    <property type="entry name" value="RPIR-FAMILY TRANSCRIPTIONAL REGULATOR"/>
    <property type="match status" value="1"/>
</dbReference>
<protein>
    <recommendedName>
        <fullName evidence="8">HTH-type transcriptional regulator HexR</fullName>
    </recommendedName>
</protein>
<evidence type="ECO:0000259" key="5">
    <source>
        <dbReference type="PROSITE" id="PS51464"/>
    </source>
</evidence>
<evidence type="ECO:0000313" key="6">
    <source>
        <dbReference type="EMBL" id="ODS10607.1"/>
    </source>
</evidence>
<dbReference type="PANTHER" id="PTHR30514">
    <property type="entry name" value="GLUCOKINASE"/>
    <property type="match status" value="1"/>
</dbReference>
<dbReference type="InterPro" id="IPR000281">
    <property type="entry name" value="HTH_RpiR"/>
</dbReference>
<gene>
    <name evidence="6" type="ORF">VSF3289_00866</name>
</gene>
<dbReference type="Proteomes" id="UP000095131">
    <property type="component" value="Unassembled WGS sequence"/>
</dbReference>
<dbReference type="PROSITE" id="PS51464">
    <property type="entry name" value="SIS"/>
    <property type="match status" value="1"/>
</dbReference>
<evidence type="ECO:0000256" key="1">
    <source>
        <dbReference type="ARBA" id="ARBA00023015"/>
    </source>
</evidence>
<evidence type="ECO:0000256" key="2">
    <source>
        <dbReference type="ARBA" id="ARBA00023125"/>
    </source>
</evidence>
<dbReference type="SUPFAM" id="SSF46689">
    <property type="entry name" value="Homeodomain-like"/>
    <property type="match status" value="1"/>
</dbReference>
<dbReference type="InterPro" id="IPR036388">
    <property type="entry name" value="WH-like_DNA-bd_sf"/>
</dbReference>
<sequence length="284" mass="32083">MNKKQFGEQVNQLGRLSGAEQLIVCYFSNNYTALPFAKMDDLCKQIGVGKATLGRFLNRLGFGGFIDFKKCVSDDLVQVLSTPIDRCMKGQSDTQSGCVLIKHYQEVILNIEETFEGLSHQDFETTVDKFKDDSGKLYVIGSASAEPLANYFYLLARYLRKEVVLIKADPSILPHQLVDVTDKDTLFAISYHRYSNITLRLVKWFKEHGGNIIVLTDQPVNPFVSYADILFSVGSQSEGIFNNRTSGLFLVEALIKGVSNVENKENRFSRMENIFGEFNFFKTS</sequence>
<dbReference type="Pfam" id="PF01380">
    <property type="entry name" value="SIS"/>
    <property type="match status" value="1"/>
</dbReference>
<organism evidence="6 7">
    <name type="scientific">Vibrio scophthalmi</name>
    <dbReference type="NCBI Taxonomy" id="45658"/>
    <lineage>
        <taxon>Bacteria</taxon>
        <taxon>Pseudomonadati</taxon>
        <taxon>Pseudomonadota</taxon>
        <taxon>Gammaproteobacteria</taxon>
        <taxon>Vibrionales</taxon>
        <taxon>Vibrionaceae</taxon>
        <taxon>Vibrio</taxon>
    </lineage>
</organism>
<keyword evidence="3" id="KW-0804">Transcription</keyword>
<dbReference type="SUPFAM" id="SSF53697">
    <property type="entry name" value="SIS domain"/>
    <property type="match status" value="1"/>
</dbReference>
<dbReference type="PATRIC" id="fig|45658.8.peg.856"/>
<dbReference type="EMBL" id="MDCJ01000002">
    <property type="protein sequence ID" value="ODS10607.1"/>
    <property type="molecule type" value="Genomic_DNA"/>
</dbReference>
<dbReference type="Gene3D" id="3.40.50.10490">
    <property type="entry name" value="Glucose-6-phosphate isomerase like protein, domain 1"/>
    <property type="match status" value="1"/>
</dbReference>
<accession>A0A1E3WM92</accession>
<dbReference type="PROSITE" id="PS51071">
    <property type="entry name" value="HTH_RPIR"/>
    <property type="match status" value="1"/>
</dbReference>
<dbReference type="CDD" id="cd05013">
    <property type="entry name" value="SIS_RpiR"/>
    <property type="match status" value="1"/>
</dbReference>
<dbReference type="GO" id="GO:0003677">
    <property type="term" value="F:DNA binding"/>
    <property type="evidence" value="ECO:0007669"/>
    <property type="project" value="UniProtKB-KW"/>
</dbReference>
<dbReference type="GO" id="GO:0003700">
    <property type="term" value="F:DNA-binding transcription factor activity"/>
    <property type="evidence" value="ECO:0007669"/>
    <property type="project" value="InterPro"/>
</dbReference>
<evidence type="ECO:0000256" key="3">
    <source>
        <dbReference type="ARBA" id="ARBA00023163"/>
    </source>
</evidence>
<comment type="caution">
    <text evidence="6">The sequence shown here is derived from an EMBL/GenBank/DDBJ whole genome shotgun (WGS) entry which is preliminary data.</text>
</comment>
<keyword evidence="1" id="KW-0805">Transcription regulation</keyword>
<feature type="domain" description="HTH rpiR-type" evidence="4">
    <location>
        <begin position="3"/>
        <end position="79"/>
    </location>
</feature>
<dbReference type="Gene3D" id="1.10.10.10">
    <property type="entry name" value="Winged helix-like DNA-binding domain superfamily/Winged helix DNA-binding domain"/>
    <property type="match status" value="1"/>
</dbReference>
<dbReference type="InterPro" id="IPR001347">
    <property type="entry name" value="SIS_dom"/>
</dbReference>
<name>A0A1E3WM92_9VIBR</name>
<dbReference type="InterPro" id="IPR046348">
    <property type="entry name" value="SIS_dom_sf"/>
</dbReference>
<evidence type="ECO:0008006" key="8">
    <source>
        <dbReference type="Google" id="ProtNLM"/>
    </source>
</evidence>
<reference evidence="6 7" key="1">
    <citation type="submission" date="2016-08" db="EMBL/GenBank/DDBJ databases">
        <title>Genome sequencing of Vibrio scophthalmi strain FP3289, an isolated from Paralichthys olivaceus.</title>
        <authorList>
            <person name="Han H.-J."/>
        </authorList>
    </citation>
    <scope>NUCLEOTIDE SEQUENCE [LARGE SCALE GENOMIC DNA]</scope>
    <source>
        <strain evidence="6 7">FP3289</strain>
    </source>
</reference>
<keyword evidence="2" id="KW-0238">DNA-binding</keyword>
<dbReference type="RefSeq" id="WP_069446204.1">
    <property type="nucleotide sequence ID" value="NZ_MDCJ01000002.1"/>
</dbReference>
<evidence type="ECO:0000313" key="7">
    <source>
        <dbReference type="Proteomes" id="UP000095131"/>
    </source>
</evidence>
<dbReference type="GO" id="GO:0097367">
    <property type="term" value="F:carbohydrate derivative binding"/>
    <property type="evidence" value="ECO:0007669"/>
    <property type="project" value="InterPro"/>
</dbReference>
<dbReference type="OrthoDB" id="6636144at2"/>
<dbReference type="AlphaFoldDB" id="A0A1E3WM92"/>
<dbReference type="GO" id="GO:1901135">
    <property type="term" value="P:carbohydrate derivative metabolic process"/>
    <property type="evidence" value="ECO:0007669"/>
    <property type="project" value="InterPro"/>
</dbReference>